<evidence type="ECO:0000313" key="2">
    <source>
        <dbReference type="EMBL" id="PVH38682.1"/>
    </source>
</evidence>
<organism evidence="2">
    <name type="scientific">Panicum hallii</name>
    <dbReference type="NCBI Taxonomy" id="206008"/>
    <lineage>
        <taxon>Eukaryota</taxon>
        <taxon>Viridiplantae</taxon>
        <taxon>Streptophyta</taxon>
        <taxon>Embryophyta</taxon>
        <taxon>Tracheophyta</taxon>
        <taxon>Spermatophyta</taxon>
        <taxon>Magnoliopsida</taxon>
        <taxon>Liliopsida</taxon>
        <taxon>Poales</taxon>
        <taxon>Poaceae</taxon>
        <taxon>PACMAD clade</taxon>
        <taxon>Panicoideae</taxon>
        <taxon>Panicodae</taxon>
        <taxon>Paniceae</taxon>
        <taxon>Panicinae</taxon>
        <taxon>Panicum</taxon>
        <taxon>Panicum sect. Panicum</taxon>
    </lineage>
</organism>
<evidence type="ECO:0000256" key="1">
    <source>
        <dbReference type="SAM" id="MobiDB-lite"/>
    </source>
</evidence>
<feature type="compositionally biased region" description="Low complexity" evidence="1">
    <location>
        <begin position="85"/>
        <end position="107"/>
    </location>
</feature>
<dbReference type="Gramene" id="PVH38682">
    <property type="protein sequence ID" value="PVH38682"/>
    <property type="gene ID" value="PAHAL_5G326300"/>
</dbReference>
<accession>A0A2T8ILY0</accession>
<feature type="region of interest" description="Disordered" evidence="1">
    <location>
        <begin position="79"/>
        <end position="127"/>
    </location>
</feature>
<sequence>MGGDGLFRLAGRSGLGRLNLRVETGRSGLEWFFVDFVRRGDLALAFAAEAGFACAFVTADAAVSTASLEMAPASASMTSNLKTTASAARAPRSLRPRASSGAAAGARASRKQTASWPHGEDATAAGCPPPSPLLLCSTRRFAGTGNDAPRLRSSPGRSGVVSALLSHSRVHCHRRCRRCAGGGSV</sequence>
<dbReference type="Proteomes" id="UP000243499">
    <property type="component" value="Chromosome 5"/>
</dbReference>
<protein>
    <submittedName>
        <fullName evidence="2">Uncharacterized protein</fullName>
    </submittedName>
</protein>
<gene>
    <name evidence="2" type="ORF">PAHAL_5G326300</name>
</gene>
<proteinExistence type="predicted"/>
<dbReference type="AlphaFoldDB" id="A0A2T8ILY0"/>
<dbReference type="EMBL" id="CM008050">
    <property type="protein sequence ID" value="PVH38682.1"/>
    <property type="molecule type" value="Genomic_DNA"/>
</dbReference>
<reference evidence="2" key="1">
    <citation type="submission" date="2018-04" db="EMBL/GenBank/DDBJ databases">
        <title>WGS assembly of Panicum hallii.</title>
        <authorList>
            <person name="Lovell J."/>
            <person name="Jenkins J."/>
            <person name="Lowry D."/>
            <person name="Mamidi S."/>
            <person name="Sreedasyam A."/>
            <person name="Weng X."/>
            <person name="Barry K."/>
            <person name="Bonette J."/>
            <person name="Campitelli B."/>
            <person name="Daum C."/>
            <person name="Gordon S."/>
            <person name="Gould B."/>
            <person name="Lipzen A."/>
            <person name="Macqueen A."/>
            <person name="Palacio-Mejia J."/>
            <person name="Plott C."/>
            <person name="Shakirov E."/>
            <person name="Shu S."/>
            <person name="Yoshinaga Y."/>
            <person name="Zane M."/>
            <person name="Rokhsar D."/>
            <person name="Grimwood J."/>
            <person name="Schmutz J."/>
            <person name="Juenger T."/>
        </authorList>
    </citation>
    <scope>NUCLEOTIDE SEQUENCE [LARGE SCALE GENOMIC DNA]</scope>
    <source>
        <strain evidence="2">FIL2</strain>
    </source>
</reference>
<name>A0A2T8ILY0_9POAL</name>